<protein>
    <recommendedName>
        <fullName evidence="1">DUF7931 domain-containing protein</fullName>
    </recommendedName>
</protein>
<gene>
    <name evidence="2" type="ORF">A2150_06280</name>
</gene>
<comment type="caution">
    <text evidence="2">The sequence shown here is derived from an EMBL/GenBank/DDBJ whole genome shotgun (WGS) entry which is preliminary data.</text>
</comment>
<evidence type="ECO:0000259" key="1">
    <source>
        <dbReference type="Pfam" id="PF25559"/>
    </source>
</evidence>
<accession>A0A1F6TF73</accession>
<dbReference type="STRING" id="1817758.A2150_06280"/>
<reference evidence="2 3" key="1">
    <citation type="journal article" date="2016" name="Nat. Commun.">
        <title>Thousands of microbial genomes shed light on interconnected biogeochemical processes in an aquifer system.</title>
        <authorList>
            <person name="Anantharaman K."/>
            <person name="Brown C.T."/>
            <person name="Hug L.A."/>
            <person name="Sharon I."/>
            <person name="Castelle C.J."/>
            <person name="Probst A.J."/>
            <person name="Thomas B.C."/>
            <person name="Singh A."/>
            <person name="Wilkins M.J."/>
            <person name="Karaoz U."/>
            <person name="Brodie E.L."/>
            <person name="Williams K.H."/>
            <person name="Hubbard S.S."/>
            <person name="Banfield J.F."/>
        </authorList>
    </citation>
    <scope>NUCLEOTIDE SEQUENCE [LARGE SCALE GENOMIC DNA]</scope>
</reference>
<dbReference type="InterPro" id="IPR057691">
    <property type="entry name" value="DUF7931"/>
</dbReference>
<name>A0A1F6TF73_9PROT</name>
<dbReference type="Proteomes" id="UP000177925">
    <property type="component" value="Unassembled WGS sequence"/>
</dbReference>
<evidence type="ECO:0000313" key="2">
    <source>
        <dbReference type="EMBL" id="OGI43742.1"/>
    </source>
</evidence>
<sequence>MGTETPEKHRISRSREENRGIIASLVANARREIKVFAPVLDPFYFNTPAMEQTLTGFVLAHSQNRVQVLIEDIRALLLDQARLVGLHRRLSGRIEIRRVDDDAVGQREFFVVADGRGYFHQIDYEGRESSAEFDAAGEAALLRRHFEELWERSARISDLHTTGL</sequence>
<evidence type="ECO:0000313" key="3">
    <source>
        <dbReference type="Proteomes" id="UP000177925"/>
    </source>
</evidence>
<feature type="domain" description="DUF7931" evidence="1">
    <location>
        <begin position="15"/>
        <end position="160"/>
    </location>
</feature>
<dbReference type="EMBL" id="MFSS01000040">
    <property type="protein sequence ID" value="OGI43742.1"/>
    <property type="molecule type" value="Genomic_DNA"/>
</dbReference>
<dbReference type="AlphaFoldDB" id="A0A1F6TF73"/>
<organism evidence="2 3">
    <name type="scientific">Candidatus Muproteobacteria bacterium RBG_16_64_11</name>
    <dbReference type="NCBI Taxonomy" id="1817758"/>
    <lineage>
        <taxon>Bacteria</taxon>
        <taxon>Pseudomonadati</taxon>
        <taxon>Pseudomonadota</taxon>
        <taxon>Candidatus Muproteobacteria</taxon>
    </lineage>
</organism>
<dbReference type="Pfam" id="PF25559">
    <property type="entry name" value="DUF7931"/>
    <property type="match status" value="1"/>
</dbReference>
<proteinExistence type="predicted"/>